<feature type="transmembrane region" description="Helical" evidence="1">
    <location>
        <begin position="104"/>
        <end position="125"/>
    </location>
</feature>
<dbReference type="Proteomes" id="UP000824089">
    <property type="component" value="Unassembled WGS sequence"/>
</dbReference>
<reference evidence="3" key="1">
    <citation type="submission" date="2020-10" db="EMBL/GenBank/DDBJ databases">
        <authorList>
            <person name="Gilroy R."/>
        </authorList>
    </citation>
    <scope>NUCLEOTIDE SEQUENCE</scope>
    <source>
        <strain evidence="3">CHK195-4489</strain>
    </source>
</reference>
<organism evidence="3 4">
    <name type="scientific">Candidatus Egerieisoma faecipullorum</name>
    <dbReference type="NCBI Taxonomy" id="2840963"/>
    <lineage>
        <taxon>Bacteria</taxon>
        <taxon>Bacillati</taxon>
        <taxon>Bacillota</taxon>
        <taxon>Clostridia</taxon>
        <taxon>Eubacteriales</taxon>
        <taxon>Clostridiaceae</taxon>
        <taxon>Clostridiaceae incertae sedis</taxon>
        <taxon>Candidatus Egerieisoma</taxon>
    </lineage>
</organism>
<comment type="caution">
    <text evidence="3">The sequence shown here is derived from an EMBL/GenBank/DDBJ whole genome shotgun (WGS) entry which is preliminary data.</text>
</comment>
<protein>
    <submittedName>
        <fullName evidence="3">Zinc-ribbon domain-containing protein</fullName>
    </submittedName>
</protein>
<reference evidence="3" key="2">
    <citation type="journal article" date="2021" name="PeerJ">
        <title>Extensive microbial diversity within the chicken gut microbiome revealed by metagenomics and culture.</title>
        <authorList>
            <person name="Gilroy R."/>
            <person name="Ravi A."/>
            <person name="Getino M."/>
            <person name="Pursley I."/>
            <person name="Horton D.L."/>
            <person name="Alikhan N.F."/>
            <person name="Baker D."/>
            <person name="Gharbi K."/>
            <person name="Hall N."/>
            <person name="Watson M."/>
            <person name="Adriaenssens E.M."/>
            <person name="Foster-Nyarko E."/>
            <person name="Jarju S."/>
            <person name="Secka A."/>
            <person name="Antonio M."/>
            <person name="Oren A."/>
            <person name="Chaudhuri R.R."/>
            <person name="La Ragione R."/>
            <person name="Hildebrand F."/>
            <person name="Pallen M.J."/>
        </authorList>
    </citation>
    <scope>NUCLEOTIDE SEQUENCE</scope>
    <source>
        <strain evidence="3">CHK195-4489</strain>
    </source>
</reference>
<dbReference type="EMBL" id="DVMM01000078">
    <property type="protein sequence ID" value="HIU29428.1"/>
    <property type="molecule type" value="Genomic_DNA"/>
</dbReference>
<proteinExistence type="predicted"/>
<sequence>MSFCGKCGKELNDGVKFCPACGEPTENGTQQSEKSTSYAGDAYQNAKSKVETVLNTKDTSGEYAREDIEKNKVICALAYIPILFFLPLVACPKDSKFAKFHANQGLLILILAVVCNVIGSLIGLIPIFGTIVWVLLDLVIFGAFLFGLINTLQGKAKELPFIGGIRLI</sequence>
<dbReference type="Pfam" id="PF13240">
    <property type="entry name" value="Zn_Ribbon_1"/>
    <property type="match status" value="1"/>
</dbReference>
<feature type="transmembrane region" description="Helical" evidence="1">
    <location>
        <begin position="131"/>
        <end position="149"/>
    </location>
</feature>
<dbReference type="InterPro" id="IPR026870">
    <property type="entry name" value="Zinc_ribbon_dom"/>
</dbReference>
<evidence type="ECO:0000313" key="3">
    <source>
        <dbReference type="EMBL" id="HIU29428.1"/>
    </source>
</evidence>
<evidence type="ECO:0000256" key="1">
    <source>
        <dbReference type="SAM" id="Phobius"/>
    </source>
</evidence>
<gene>
    <name evidence="3" type="ORF">IAD50_03925</name>
</gene>
<keyword evidence="1" id="KW-0472">Membrane</keyword>
<dbReference type="AlphaFoldDB" id="A0A9D1I715"/>
<evidence type="ECO:0000259" key="2">
    <source>
        <dbReference type="Pfam" id="PF13240"/>
    </source>
</evidence>
<evidence type="ECO:0000313" key="4">
    <source>
        <dbReference type="Proteomes" id="UP000824089"/>
    </source>
</evidence>
<feature type="transmembrane region" description="Helical" evidence="1">
    <location>
        <begin position="73"/>
        <end position="92"/>
    </location>
</feature>
<keyword evidence="1" id="KW-1133">Transmembrane helix</keyword>
<keyword evidence="1" id="KW-0812">Transmembrane</keyword>
<name>A0A9D1I715_9CLOT</name>
<feature type="domain" description="Zinc-ribbon" evidence="2">
    <location>
        <begin position="3"/>
        <end position="24"/>
    </location>
</feature>
<accession>A0A9D1I715</accession>